<dbReference type="EMBL" id="JAWDID010000111">
    <property type="protein sequence ID" value="MDU0344004.1"/>
    <property type="molecule type" value="Genomic_DNA"/>
</dbReference>
<proteinExistence type="predicted"/>
<evidence type="ECO:0000313" key="4">
    <source>
        <dbReference type="Proteomes" id="UP001254257"/>
    </source>
</evidence>
<evidence type="ECO:0000256" key="2">
    <source>
        <dbReference type="SAM" id="SignalP"/>
    </source>
</evidence>
<comment type="caution">
    <text evidence="3">The sequence shown here is derived from an EMBL/GenBank/DDBJ whole genome shotgun (WGS) entry which is preliminary data.</text>
</comment>
<evidence type="ECO:0000256" key="1">
    <source>
        <dbReference type="SAM" id="MobiDB-lite"/>
    </source>
</evidence>
<name>A0ABU3SGS2_9HYPH</name>
<keyword evidence="2" id="KW-0732">Signal</keyword>
<feature type="region of interest" description="Disordered" evidence="1">
    <location>
        <begin position="29"/>
        <end position="64"/>
    </location>
</feature>
<dbReference type="Proteomes" id="UP001254257">
    <property type="component" value="Unassembled WGS sequence"/>
</dbReference>
<feature type="signal peptide" evidence="2">
    <location>
        <begin position="1"/>
        <end position="25"/>
    </location>
</feature>
<keyword evidence="4" id="KW-1185">Reference proteome</keyword>
<dbReference type="RefSeq" id="WP_316021696.1">
    <property type="nucleotide sequence ID" value="NZ_JAWDID010000111.1"/>
</dbReference>
<reference evidence="3 4" key="1">
    <citation type="submission" date="2023-09" db="EMBL/GenBank/DDBJ databases">
        <title>Whole genome shotgun sequencing (WGS) of Bosea sp. ZW T0_25, isolated from stored onions (Allium cepa).</title>
        <authorList>
            <person name="Stoll D.A."/>
            <person name="Huch M."/>
        </authorList>
    </citation>
    <scope>NUCLEOTIDE SEQUENCE [LARGE SCALE GENOMIC DNA]</scope>
    <source>
        <strain evidence="3 4">ZW T0_25</strain>
    </source>
</reference>
<evidence type="ECO:0000313" key="3">
    <source>
        <dbReference type="EMBL" id="MDU0344004.1"/>
    </source>
</evidence>
<organism evidence="3 4">
    <name type="scientific">Bosea rubneri</name>
    <dbReference type="NCBI Taxonomy" id="3075434"/>
    <lineage>
        <taxon>Bacteria</taxon>
        <taxon>Pseudomonadati</taxon>
        <taxon>Pseudomonadota</taxon>
        <taxon>Alphaproteobacteria</taxon>
        <taxon>Hyphomicrobiales</taxon>
        <taxon>Boseaceae</taxon>
        <taxon>Bosea</taxon>
    </lineage>
</organism>
<gene>
    <name evidence="3" type="ORF">RKE40_29380</name>
</gene>
<accession>A0ABU3SGS2</accession>
<sequence length="163" mass="17208">MVGIPVFRLACIAGSLLVLGSSVSARPAGGAAGPAGVRSPGFAPAPQARPFAMPGRPFHGGPRGRGFHRPGYGYGSGLGGYWPGVYDPSFRLSVRTSQPDYRFERAEPSIPVAIGIPRPPVADPVIYRIEGERGRQVVRVIRIGANDVLPLASSERRLPAGKR</sequence>
<feature type="chain" id="PRO_5046865546" evidence="2">
    <location>
        <begin position="26"/>
        <end position="163"/>
    </location>
</feature>
<feature type="compositionally biased region" description="Low complexity" evidence="1">
    <location>
        <begin position="29"/>
        <end position="41"/>
    </location>
</feature>
<protein>
    <submittedName>
        <fullName evidence="3">Uncharacterized protein</fullName>
    </submittedName>
</protein>